<reference evidence="8 9" key="1">
    <citation type="journal article" date="2015" name="Stand. Genomic Sci.">
        <title>Genomic Encyclopedia of Bacterial and Archaeal Type Strains, Phase III: the genomes of soil and plant-associated and newly described type strains.</title>
        <authorList>
            <person name="Whitman W.B."/>
            <person name="Woyke T."/>
            <person name="Klenk H.P."/>
            <person name="Zhou Y."/>
            <person name="Lilburn T.G."/>
            <person name="Beck B.J."/>
            <person name="De Vos P."/>
            <person name="Vandamme P."/>
            <person name="Eisen J.A."/>
            <person name="Garrity G."/>
            <person name="Hugenholtz P."/>
            <person name="Kyrpides N.C."/>
        </authorList>
    </citation>
    <scope>NUCLEOTIDE SEQUENCE [LARGE SCALE GENOMIC DNA]</scope>
    <source>
        <strain evidence="8 9">VKM Ac-2540</strain>
    </source>
</reference>
<dbReference type="GO" id="GO:0004560">
    <property type="term" value="F:alpha-L-fucosidase activity"/>
    <property type="evidence" value="ECO:0007669"/>
    <property type="project" value="InterPro"/>
</dbReference>
<dbReference type="InterPro" id="IPR057739">
    <property type="entry name" value="Glyco_hydro_29_N"/>
</dbReference>
<evidence type="ECO:0000313" key="9">
    <source>
        <dbReference type="Proteomes" id="UP000292027"/>
    </source>
</evidence>
<dbReference type="OrthoDB" id="5526311at2"/>
<evidence type="ECO:0000256" key="6">
    <source>
        <dbReference type="ARBA" id="ARBA00023295"/>
    </source>
</evidence>
<evidence type="ECO:0000256" key="1">
    <source>
        <dbReference type="ARBA" id="ARBA00004071"/>
    </source>
</evidence>
<comment type="caution">
    <text evidence="8">The sequence shown here is derived from an EMBL/GenBank/DDBJ whole genome shotgun (WGS) entry which is preliminary data.</text>
</comment>
<evidence type="ECO:0000313" key="8">
    <source>
        <dbReference type="EMBL" id="RZU16285.1"/>
    </source>
</evidence>
<dbReference type="Proteomes" id="UP000292027">
    <property type="component" value="Unassembled WGS sequence"/>
</dbReference>
<keyword evidence="6" id="KW-0326">Glycosidase</keyword>
<dbReference type="Gene3D" id="2.60.40.1180">
    <property type="entry name" value="Golgi alpha-mannosidase II"/>
    <property type="match status" value="1"/>
</dbReference>
<dbReference type="PRINTS" id="PR00741">
    <property type="entry name" value="GLHYDRLASE29"/>
</dbReference>
<keyword evidence="4" id="KW-0732">Signal</keyword>
<dbReference type="PANTHER" id="PTHR10030:SF37">
    <property type="entry name" value="ALPHA-L-FUCOSIDASE-RELATED"/>
    <property type="match status" value="1"/>
</dbReference>
<dbReference type="InterPro" id="IPR000933">
    <property type="entry name" value="Glyco_hydro_29"/>
</dbReference>
<gene>
    <name evidence="8" type="ORF">EV645_3837</name>
</gene>
<dbReference type="SUPFAM" id="SSF51445">
    <property type="entry name" value="(Trans)glycosidases"/>
    <property type="match status" value="1"/>
</dbReference>
<name>A0A4Q7X247_9ACTN</name>
<dbReference type="InterPro" id="IPR017853">
    <property type="entry name" value="GH"/>
</dbReference>
<organism evidence="8 9">
    <name type="scientific">Kribbella rubisoli</name>
    <dbReference type="NCBI Taxonomy" id="3075929"/>
    <lineage>
        <taxon>Bacteria</taxon>
        <taxon>Bacillati</taxon>
        <taxon>Actinomycetota</taxon>
        <taxon>Actinomycetes</taxon>
        <taxon>Propionibacteriales</taxon>
        <taxon>Kribbellaceae</taxon>
        <taxon>Kribbella</taxon>
    </lineage>
</organism>
<dbReference type="GO" id="GO:0005764">
    <property type="term" value="C:lysosome"/>
    <property type="evidence" value="ECO:0007669"/>
    <property type="project" value="TreeGrafter"/>
</dbReference>
<comment type="similarity">
    <text evidence="2">Belongs to the glycosyl hydrolase 29 family.</text>
</comment>
<dbReference type="InterPro" id="IPR013780">
    <property type="entry name" value="Glyco_hydro_b"/>
</dbReference>
<dbReference type="RefSeq" id="WP_157997103.1">
    <property type="nucleotide sequence ID" value="NZ_SHKR01000012.1"/>
</dbReference>
<keyword evidence="5" id="KW-0378">Hydrolase</keyword>
<protein>
    <recommendedName>
        <fullName evidence="3">alpha-L-fucosidase</fullName>
        <ecNumber evidence="3">3.2.1.51</ecNumber>
    </recommendedName>
</protein>
<dbReference type="GO" id="GO:0006004">
    <property type="term" value="P:fucose metabolic process"/>
    <property type="evidence" value="ECO:0007669"/>
    <property type="project" value="InterPro"/>
</dbReference>
<dbReference type="InterPro" id="IPR016286">
    <property type="entry name" value="FUC_metazoa-typ"/>
</dbReference>
<evidence type="ECO:0000256" key="2">
    <source>
        <dbReference type="ARBA" id="ARBA00007951"/>
    </source>
</evidence>
<evidence type="ECO:0000259" key="7">
    <source>
        <dbReference type="Pfam" id="PF01120"/>
    </source>
</evidence>
<proteinExistence type="inferred from homology"/>
<dbReference type="GO" id="GO:0016139">
    <property type="term" value="P:glycoside catabolic process"/>
    <property type="evidence" value="ECO:0007669"/>
    <property type="project" value="TreeGrafter"/>
</dbReference>
<evidence type="ECO:0000256" key="3">
    <source>
        <dbReference type="ARBA" id="ARBA00012662"/>
    </source>
</evidence>
<comment type="function">
    <text evidence="1">Alpha-L-fucosidase is responsible for hydrolyzing the alpha-1,6-linked fucose joined to the reducing-end N-acetylglucosamine of the carbohydrate moieties of glycoproteins.</text>
</comment>
<keyword evidence="9" id="KW-1185">Reference proteome</keyword>
<dbReference type="SMART" id="SM00812">
    <property type="entry name" value="Alpha_L_fucos"/>
    <property type="match status" value="1"/>
</dbReference>
<dbReference type="AlphaFoldDB" id="A0A4Q7X247"/>
<feature type="domain" description="Glycoside hydrolase family 29 N-terminal" evidence="7">
    <location>
        <begin position="14"/>
        <end position="305"/>
    </location>
</feature>
<evidence type="ECO:0000256" key="5">
    <source>
        <dbReference type="ARBA" id="ARBA00022801"/>
    </source>
</evidence>
<dbReference type="Pfam" id="PF01120">
    <property type="entry name" value="Alpha_L_fucos"/>
    <property type="match status" value="1"/>
</dbReference>
<dbReference type="PANTHER" id="PTHR10030">
    <property type="entry name" value="ALPHA-L-FUCOSIDASE"/>
    <property type="match status" value="1"/>
</dbReference>
<dbReference type="EC" id="3.2.1.51" evidence="3"/>
<dbReference type="Gene3D" id="3.20.20.80">
    <property type="entry name" value="Glycosidases"/>
    <property type="match status" value="1"/>
</dbReference>
<accession>A0A4Q7X247</accession>
<evidence type="ECO:0000256" key="4">
    <source>
        <dbReference type="ARBA" id="ARBA00022729"/>
    </source>
</evidence>
<dbReference type="EMBL" id="SHKR01000012">
    <property type="protein sequence ID" value="RZU16285.1"/>
    <property type="molecule type" value="Genomic_DNA"/>
</dbReference>
<sequence>MLVESNPVAHATADGNAADRVEWFRDLGLGLFIHWSIDTQLGSDVSHPLVGASQDFVERYYEELPRRFRPRRFDPTEWAELADLVGMRYVVFTTKHHNGFCMFRTATTERHVGNTPFGRDTTAEILEAFREHGIAAGVYFSPDDFAWLWEQGIPIQRSIPSVQPAANPGLMELAKSQMTELLTEFGPVEIVFFDGEAEGLREHTWQTDPNVVVTRGALPTPEQYIPGQPIDGAWESNLTMGSQWTYKPTNETYKSGTRLIEILIETRAKGGNLLLNIGPKPDGTIPVEQEARLQELGLWMFVNGEAIYATRPWVVTNEGELWFTASKDAKSVYVIVTGERWKWGERREFVLRSIKATELTEVSVLGQSGQLMEYRPELDATPRWEQTDAGLVVSALNAQRLYNDKKWPNPVVIKLTNVEAAAEPTRISTVDASWDEATSTVSVGVTVLARGSSESVRLGAEYQDITGMDTMERPDEWKPTELVADEGAVVHAPFHAEPGRLYAVRALGRTALLDVRGPELKFRTPGIASG</sequence>